<evidence type="ECO:0000256" key="5">
    <source>
        <dbReference type="ARBA" id="ARBA00023204"/>
    </source>
</evidence>
<feature type="domain" description="DNA replication/recombination mediator RecO N-terminal" evidence="8">
    <location>
        <begin position="1"/>
        <end position="78"/>
    </location>
</feature>
<evidence type="ECO:0000256" key="3">
    <source>
        <dbReference type="ARBA" id="ARBA00022763"/>
    </source>
</evidence>
<dbReference type="Pfam" id="PF02565">
    <property type="entry name" value="RecO_C"/>
    <property type="match status" value="1"/>
</dbReference>
<evidence type="ECO:0000313" key="9">
    <source>
        <dbReference type="EMBL" id="ODG91392.1"/>
    </source>
</evidence>
<evidence type="ECO:0000256" key="1">
    <source>
        <dbReference type="ARBA" id="ARBA00007452"/>
    </source>
</evidence>
<evidence type="ECO:0000256" key="6">
    <source>
        <dbReference type="ARBA" id="ARBA00033409"/>
    </source>
</evidence>
<protein>
    <recommendedName>
        <fullName evidence="2 7">DNA repair protein RecO</fullName>
    </recommendedName>
    <alternativeName>
        <fullName evidence="6 7">Recombination protein O</fullName>
    </alternativeName>
</protein>
<dbReference type="InterPro" id="IPR042242">
    <property type="entry name" value="RecO_C"/>
</dbReference>
<dbReference type="Gene3D" id="1.20.1440.120">
    <property type="entry name" value="Recombination protein O, C-terminal domain"/>
    <property type="match status" value="1"/>
</dbReference>
<dbReference type="PANTHER" id="PTHR33991:SF1">
    <property type="entry name" value="DNA REPAIR PROTEIN RECO"/>
    <property type="match status" value="1"/>
</dbReference>
<dbReference type="InterPro" id="IPR012340">
    <property type="entry name" value="NA-bd_OB-fold"/>
</dbReference>
<evidence type="ECO:0000313" key="10">
    <source>
        <dbReference type="Proteomes" id="UP000094580"/>
    </source>
</evidence>
<dbReference type="EMBL" id="MDKC01000023">
    <property type="protein sequence ID" value="ODG91392.1"/>
    <property type="molecule type" value="Genomic_DNA"/>
</dbReference>
<dbReference type="InterPro" id="IPR003717">
    <property type="entry name" value="RecO"/>
</dbReference>
<keyword evidence="5 7" id="KW-0234">DNA repair</keyword>
<keyword evidence="10" id="KW-1185">Reference proteome</keyword>
<reference evidence="9 10" key="1">
    <citation type="submission" date="2016-07" db="EMBL/GenBank/DDBJ databases">
        <authorList>
            <person name="Townsley L."/>
            <person name="Shank E.A."/>
        </authorList>
    </citation>
    <scope>NUCLEOTIDE SEQUENCE [LARGE SCALE GENOMIC DNA]</scope>
    <source>
        <strain evidence="9 10">CH01</strain>
    </source>
</reference>
<dbReference type="Gene3D" id="2.40.50.140">
    <property type="entry name" value="Nucleic acid-binding proteins"/>
    <property type="match status" value="1"/>
</dbReference>
<comment type="similarity">
    <text evidence="1 7">Belongs to the RecO family.</text>
</comment>
<accession>A0ABX2ZSA4</accession>
<sequence length="261" mass="29629">MLQRVEGIVLRANAYGESNVIITLLTRELGKIGVVARGAKKTNSRLASVTQLFTYGSFLIQKGSGLGTLSQGELIDSFRELRSDLVATAYGSIVVELTDKAVEEKKNNPYLFELVLQLLQHMNEGADAEVLTYLFMTKMIPVLGYHPFFDQCVNCRCSANENIFVAFSVKEGGFLCQRCKHTDPYAFSVTEKSVKLMRLFYHFDVNRLGKIEVSEATKKNLQQILFSYYDEYSGIYLKSRKFLEQLKNMDNFLKTNKNSET</sequence>
<dbReference type="PANTHER" id="PTHR33991">
    <property type="entry name" value="DNA REPAIR PROTEIN RECO"/>
    <property type="match status" value="1"/>
</dbReference>
<gene>
    <name evidence="7" type="primary">recO</name>
    <name evidence="9" type="ORF">BED47_06960</name>
</gene>
<dbReference type="NCBIfam" id="TIGR00613">
    <property type="entry name" value="reco"/>
    <property type="match status" value="1"/>
</dbReference>
<evidence type="ECO:0000259" key="8">
    <source>
        <dbReference type="Pfam" id="PF11967"/>
    </source>
</evidence>
<proteinExistence type="inferred from homology"/>
<keyword evidence="4 7" id="KW-0233">DNA recombination</keyword>
<dbReference type="HAMAP" id="MF_00201">
    <property type="entry name" value="RecO"/>
    <property type="match status" value="1"/>
</dbReference>
<dbReference type="SUPFAM" id="SSF57863">
    <property type="entry name" value="ArfGap/RecO-like zinc finger"/>
    <property type="match status" value="1"/>
</dbReference>
<comment type="function">
    <text evidence="7">Involved in DNA repair and RecF pathway recombination.</text>
</comment>
<organism evidence="9 10">
    <name type="scientific">Gottfriedia luciferensis</name>
    <dbReference type="NCBI Taxonomy" id="178774"/>
    <lineage>
        <taxon>Bacteria</taxon>
        <taxon>Bacillati</taxon>
        <taxon>Bacillota</taxon>
        <taxon>Bacilli</taxon>
        <taxon>Bacillales</taxon>
        <taxon>Bacillaceae</taxon>
        <taxon>Gottfriedia</taxon>
    </lineage>
</organism>
<dbReference type="Proteomes" id="UP000094580">
    <property type="component" value="Unassembled WGS sequence"/>
</dbReference>
<name>A0ABX2ZSA4_9BACI</name>
<keyword evidence="3 7" id="KW-0227">DNA damage</keyword>
<evidence type="ECO:0000256" key="4">
    <source>
        <dbReference type="ARBA" id="ARBA00023172"/>
    </source>
</evidence>
<dbReference type="RefSeq" id="WP_069034172.1">
    <property type="nucleotide sequence ID" value="NZ_MDKC01000023.1"/>
</dbReference>
<comment type="caution">
    <text evidence="9">The sequence shown here is derived from an EMBL/GenBank/DDBJ whole genome shotgun (WGS) entry which is preliminary data.</text>
</comment>
<dbReference type="InterPro" id="IPR022572">
    <property type="entry name" value="DNA_rep/recomb_RecO_N"/>
</dbReference>
<dbReference type="SUPFAM" id="SSF50249">
    <property type="entry name" value="Nucleic acid-binding proteins"/>
    <property type="match status" value="1"/>
</dbReference>
<evidence type="ECO:0000256" key="7">
    <source>
        <dbReference type="HAMAP-Rule" id="MF_00201"/>
    </source>
</evidence>
<evidence type="ECO:0000256" key="2">
    <source>
        <dbReference type="ARBA" id="ARBA00021310"/>
    </source>
</evidence>
<dbReference type="Pfam" id="PF11967">
    <property type="entry name" value="RecO_N"/>
    <property type="match status" value="1"/>
</dbReference>
<dbReference type="InterPro" id="IPR037278">
    <property type="entry name" value="ARFGAP/RecO"/>
</dbReference>